<evidence type="ECO:0000313" key="1">
    <source>
        <dbReference type="EMBL" id="GMS83083.1"/>
    </source>
</evidence>
<dbReference type="AlphaFoldDB" id="A0AAV5SR42"/>
<sequence>RLQHQMRRDAWLRSPPAVDRCYTPGPCSQASDIVGFPIAGGSVAHTTPLPVAKSVCGPLPPIGQRRIVLDHDGTRM</sequence>
<evidence type="ECO:0000313" key="2">
    <source>
        <dbReference type="Proteomes" id="UP001432027"/>
    </source>
</evidence>
<dbReference type="EMBL" id="BTSX01000002">
    <property type="protein sequence ID" value="GMS83083.1"/>
    <property type="molecule type" value="Genomic_DNA"/>
</dbReference>
<name>A0AAV5SR42_9BILA</name>
<comment type="caution">
    <text evidence="1">The sequence shown here is derived from an EMBL/GenBank/DDBJ whole genome shotgun (WGS) entry which is preliminary data.</text>
</comment>
<organism evidence="1 2">
    <name type="scientific">Pristionchus entomophagus</name>
    <dbReference type="NCBI Taxonomy" id="358040"/>
    <lineage>
        <taxon>Eukaryota</taxon>
        <taxon>Metazoa</taxon>
        <taxon>Ecdysozoa</taxon>
        <taxon>Nematoda</taxon>
        <taxon>Chromadorea</taxon>
        <taxon>Rhabditida</taxon>
        <taxon>Rhabditina</taxon>
        <taxon>Diplogasteromorpha</taxon>
        <taxon>Diplogasteroidea</taxon>
        <taxon>Neodiplogasteridae</taxon>
        <taxon>Pristionchus</taxon>
    </lineage>
</organism>
<feature type="non-terminal residue" evidence="1">
    <location>
        <position position="1"/>
    </location>
</feature>
<keyword evidence="2" id="KW-1185">Reference proteome</keyword>
<feature type="non-terminal residue" evidence="1">
    <location>
        <position position="76"/>
    </location>
</feature>
<reference evidence="1" key="1">
    <citation type="submission" date="2023-10" db="EMBL/GenBank/DDBJ databases">
        <title>Genome assembly of Pristionchus species.</title>
        <authorList>
            <person name="Yoshida K."/>
            <person name="Sommer R.J."/>
        </authorList>
    </citation>
    <scope>NUCLEOTIDE SEQUENCE</scope>
    <source>
        <strain evidence="1">RS0144</strain>
    </source>
</reference>
<dbReference type="Proteomes" id="UP001432027">
    <property type="component" value="Unassembled WGS sequence"/>
</dbReference>
<gene>
    <name evidence="1" type="ORF">PENTCL1PPCAC_5258</name>
</gene>
<proteinExistence type="predicted"/>
<accession>A0AAV5SR42</accession>
<protein>
    <submittedName>
        <fullName evidence="1">Uncharacterized protein</fullName>
    </submittedName>
</protein>